<name>A0A9R1VEX2_LACSA</name>
<sequence>MLFPTATQNQEKVGDLCIADTASTHTILKSKKYFSKLVPTKTVIHTISGPTDLIKRTGNTQFILPNGTKFCIENSLFSPKSNRNLLSFNHIYFTGYDTKTVTTENKKYMYIIDKNRVLDKLPTLDSGSHLDFSKEFKVIYVDQFIHHLDHLDTLWS</sequence>
<dbReference type="AlphaFoldDB" id="A0A9R1VEX2"/>
<proteinExistence type="predicted"/>
<gene>
    <name evidence="1" type="ORF">LSAT_V11C500267810</name>
</gene>
<organism evidence="1 2">
    <name type="scientific">Lactuca sativa</name>
    <name type="common">Garden lettuce</name>
    <dbReference type="NCBI Taxonomy" id="4236"/>
    <lineage>
        <taxon>Eukaryota</taxon>
        <taxon>Viridiplantae</taxon>
        <taxon>Streptophyta</taxon>
        <taxon>Embryophyta</taxon>
        <taxon>Tracheophyta</taxon>
        <taxon>Spermatophyta</taxon>
        <taxon>Magnoliopsida</taxon>
        <taxon>eudicotyledons</taxon>
        <taxon>Gunneridae</taxon>
        <taxon>Pentapetalae</taxon>
        <taxon>asterids</taxon>
        <taxon>campanulids</taxon>
        <taxon>Asterales</taxon>
        <taxon>Asteraceae</taxon>
        <taxon>Cichorioideae</taxon>
        <taxon>Cichorieae</taxon>
        <taxon>Lactucinae</taxon>
        <taxon>Lactuca</taxon>
    </lineage>
</organism>
<reference evidence="1 2" key="1">
    <citation type="journal article" date="2017" name="Nat. Commun.">
        <title>Genome assembly with in vitro proximity ligation data and whole-genome triplication in lettuce.</title>
        <authorList>
            <person name="Reyes-Chin-Wo S."/>
            <person name="Wang Z."/>
            <person name="Yang X."/>
            <person name="Kozik A."/>
            <person name="Arikit S."/>
            <person name="Song C."/>
            <person name="Xia L."/>
            <person name="Froenicke L."/>
            <person name="Lavelle D.O."/>
            <person name="Truco M.J."/>
            <person name="Xia R."/>
            <person name="Zhu S."/>
            <person name="Xu C."/>
            <person name="Xu H."/>
            <person name="Xu X."/>
            <person name="Cox K."/>
            <person name="Korf I."/>
            <person name="Meyers B.C."/>
            <person name="Michelmore R.W."/>
        </authorList>
    </citation>
    <scope>NUCLEOTIDE SEQUENCE [LARGE SCALE GENOMIC DNA]</scope>
    <source>
        <strain evidence="2">cv. Salinas</strain>
        <tissue evidence="1">Seedlings</tissue>
    </source>
</reference>
<protein>
    <submittedName>
        <fullName evidence="1">Uncharacterized protein</fullName>
    </submittedName>
</protein>
<dbReference type="EMBL" id="NBSK02000005">
    <property type="protein sequence ID" value="KAJ0203441.1"/>
    <property type="molecule type" value="Genomic_DNA"/>
</dbReference>
<evidence type="ECO:0000313" key="1">
    <source>
        <dbReference type="EMBL" id="KAJ0203441.1"/>
    </source>
</evidence>
<comment type="caution">
    <text evidence="1">The sequence shown here is derived from an EMBL/GenBank/DDBJ whole genome shotgun (WGS) entry which is preliminary data.</text>
</comment>
<dbReference type="Proteomes" id="UP000235145">
    <property type="component" value="Unassembled WGS sequence"/>
</dbReference>
<evidence type="ECO:0000313" key="2">
    <source>
        <dbReference type="Proteomes" id="UP000235145"/>
    </source>
</evidence>
<keyword evidence="2" id="KW-1185">Reference proteome</keyword>
<accession>A0A9R1VEX2</accession>